<evidence type="ECO:0008006" key="3">
    <source>
        <dbReference type="Google" id="ProtNLM"/>
    </source>
</evidence>
<evidence type="ECO:0000313" key="2">
    <source>
        <dbReference type="Proteomes" id="UP001218188"/>
    </source>
</evidence>
<reference evidence="1" key="1">
    <citation type="submission" date="2023-03" db="EMBL/GenBank/DDBJ databases">
        <title>Massive genome expansion in bonnet fungi (Mycena s.s.) driven by repeated elements and novel gene families across ecological guilds.</title>
        <authorList>
            <consortium name="Lawrence Berkeley National Laboratory"/>
            <person name="Harder C.B."/>
            <person name="Miyauchi S."/>
            <person name="Viragh M."/>
            <person name="Kuo A."/>
            <person name="Thoen E."/>
            <person name="Andreopoulos B."/>
            <person name="Lu D."/>
            <person name="Skrede I."/>
            <person name="Drula E."/>
            <person name="Henrissat B."/>
            <person name="Morin E."/>
            <person name="Kohler A."/>
            <person name="Barry K."/>
            <person name="LaButti K."/>
            <person name="Morin E."/>
            <person name="Salamov A."/>
            <person name="Lipzen A."/>
            <person name="Mereny Z."/>
            <person name="Hegedus B."/>
            <person name="Baldrian P."/>
            <person name="Stursova M."/>
            <person name="Weitz H."/>
            <person name="Taylor A."/>
            <person name="Grigoriev I.V."/>
            <person name="Nagy L.G."/>
            <person name="Martin F."/>
            <person name="Kauserud H."/>
        </authorList>
    </citation>
    <scope>NUCLEOTIDE SEQUENCE</scope>
    <source>
        <strain evidence="1">CBHHK200</strain>
    </source>
</reference>
<dbReference type="Proteomes" id="UP001218188">
    <property type="component" value="Unassembled WGS sequence"/>
</dbReference>
<dbReference type="EMBL" id="JARJCM010000005">
    <property type="protein sequence ID" value="KAJ7045022.1"/>
    <property type="molecule type" value="Genomic_DNA"/>
</dbReference>
<dbReference type="AlphaFoldDB" id="A0AAD6XCM1"/>
<organism evidence="1 2">
    <name type="scientific">Mycena alexandri</name>
    <dbReference type="NCBI Taxonomy" id="1745969"/>
    <lineage>
        <taxon>Eukaryota</taxon>
        <taxon>Fungi</taxon>
        <taxon>Dikarya</taxon>
        <taxon>Basidiomycota</taxon>
        <taxon>Agaricomycotina</taxon>
        <taxon>Agaricomycetes</taxon>
        <taxon>Agaricomycetidae</taxon>
        <taxon>Agaricales</taxon>
        <taxon>Marasmiineae</taxon>
        <taxon>Mycenaceae</taxon>
        <taxon>Mycena</taxon>
    </lineage>
</organism>
<comment type="caution">
    <text evidence="1">The sequence shown here is derived from an EMBL/GenBank/DDBJ whole genome shotgun (WGS) entry which is preliminary data.</text>
</comment>
<keyword evidence="2" id="KW-1185">Reference proteome</keyword>
<name>A0AAD6XCM1_9AGAR</name>
<evidence type="ECO:0000313" key="1">
    <source>
        <dbReference type="EMBL" id="KAJ7045022.1"/>
    </source>
</evidence>
<gene>
    <name evidence="1" type="ORF">C8F04DRAFT_1067445</name>
</gene>
<proteinExistence type="predicted"/>
<sequence>MSFTLNHENLPNEMWLEIFAHLDEGSYTTSYTPFQPLPGVESEVDVKSAYTTLVLVCRSWHDWAISFLYRNLRIPDSYSIWTHNHPEYGRWVRLPDQSNAATFSCSDQVRRAILPYSLTMSDSPVTLILGLCPNTEVLIRPQLSNFIVEFDTLCPQLPSLKRLEWWWNYGSSINSLLAVLSAAPNLEYLFVGTQGFQPINFIPGHTPDIHLPRLRTLRLRPALSPASTHLDQAISEWSLPALDTLVLDTQMGLAR</sequence>
<protein>
    <recommendedName>
        <fullName evidence="3">F-box domain-containing protein</fullName>
    </recommendedName>
</protein>
<accession>A0AAD6XCM1</accession>